<dbReference type="PROSITE" id="PS51746">
    <property type="entry name" value="PPM_2"/>
    <property type="match status" value="1"/>
</dbReference>
<dbReference type="OrthoDB" id="9801841at2"/>
<protein>
    <submittedName>
        <fullName evidence="2">Serine/threonine protein phosphatase</fullName>
    </submittedName>
</protein>
<dbReference type="SUPFAM" id="SSF81606">
    <property type="entry name" value="PP2C-like"/>
    <property type="match status" value="1"/>
</dbReference>
<reference evidence="2 3" key="1">
    <citation type="submission" date="2013-04" db="EMBL/GenBank/DDBJ databases">
        <title>Oceanococcus atlanticus 22II-S10r2 Genome Sequencing.</title>
        <authorList>
            <person name="Lai Q."/>
            <person name="Li G."/>
            <person name="Shao Z."/>
        </authorList>
    </citation>
    <scope>NUCLEOTIDE SEQUENCE [LARGE SCALE GENOMIC DNA]</scope>
    <source>
        <strain evidence="2 3">22II-S10r2</strain>
    </source>
</reference>
<dbReference type="STRING" id="1317117.ATO7_15083"/>
<dbReference type="InterPro" id="IPR001932">
    <property type="entry name" value="PPM-type_phosphatase-like_dom"/>
</dbReference>
<sequence length="200" mass="21528">MGGHADGALAAQCVMDVAARIFADEAQQPAAQLIQRIGLESHLAIQSVAPDLSERQQPRTTVVCAVVDGPNVLFAHAGDSRAYHLRRGEIVHVTRDHSAVAMMVRRGDIRPQDARHHPMRNQVTRCLGGGGPPPALELTPCPPLQPGDTLLLCSDGFWDPLEPDELGSNIELTELAQRAVARNPGSADNCTALRIRFESV</sequence>
<dbReference type="SMART" id="SM00332">
    <property type="entry name" value="PP2Cc"/>
    <property type="match status" value="1"/>
</dbReference>
<dbReference type="SMART" id="SM00331">
    <property type="entry name" value="PP2C_SIG"/>
    <property type="match status" value="1"/>
</dbReference>
<dbReference type="InterPro" id="IPR036457">
    <property type="entry name" value="PPM-type-like_dom_sf"/>
</dbReference>
<dbReference type="CDD" id="cd00143">
    <property type="entry name" value="PP2Cc"/>
    <property type="match status" value="1"/>
</dbReference>
<keyword evidence="3" id="KW-1185">Reference proteome</keyword>
<name>A0A1Y1SAX1_9GAMM</name>
<evidence type="ECO:0000313" key="3">
    <source>
        <dbReference type="Proteomes" id="UP000192342"/>
    </source>
</evidence>
<proteinExistence type="predicted"/>
<dbReference type="AlphaFoldDB" id="A0A1Y1SAX1"/>
<comment type="caution">
    <text evidence="2">The sequence shown here is derived from an EMBL/GenBank/DDBJ whole genome shotgun (WGS) entry which is preliminary data.</text>
</comment>
<evidence type="ECO:0000313" key="2">
    <source>
        <dbReference type="EMBL" id="ORE85557.1"/>
    </source>
</evidence>
<gene>
    <name evidence="2" type="ORF">ATO7_15083</name>
</gene>
<dbReference type="Proteomes" id="UP000192342">
    <property type="component" value="Unassembled WGS sequence"/>
</dbReference>
<organism evidence="2 3">
    <name type="scientific">Oceanococcus atlanticus</name>
    <dbReference type="NCBI Taxonomy" id="1317117"/>
    <lineage>
        <taxon>Bacteria</taxon>
        <taxon>Pseudomonadati</taxon>
        <taxon>Pseudomonadota</taxon>
        <taxon>Gammaproteobacteria</taxon>
        <taxon>Chromatiales</taxon>
        <taxon>Oceanococcaceae</taxon>
        <taxon>Oceanococcus</taxon>
    </lineage>
</organism>
<dbReference type="EMBL" id="AQQV01000004">
    <property type="protein sequence ID" value="ORE85557.1"/>
    <property type="molecule type" value="Genomic_DNA"/>
</dbReference>
<dbReference type="Pfam" id="PF13672">
    <property type="entry name" value="PP2C_2"/>
    <property type="match status" value="1"/>
</dbReference>
<accession>A0A1Y1SAX1</accession>
<feature type="domain" description="PPM-type phosphatase" evidence="1">
    <location>
        <begin position="1"/>
        <end position="197"/>
    </location>
</feature>
<evidence type="ECO:0000259" key="1">
    <source>
        <dbReference type="PROSITE" id="PS51746"/>
    </source>
</evidence>
<dbReference type="Gene3D" id="3.60.40.10">
    <property type="entry name" value="PPM-type phosphatase domain"/>
    <property type="match status" value="1"/>
</dbReference>